<name>A0A9J5W8T9_SOLCO</name>
<proteinExistence type="predicted"/>
<keyword evidence="2" id="KW-1185">Reference proteome</keyword>
<dbReference type="EMBL" id="JACXVP010000012">
    <property type="protein sequence ID" value="KAG5571560.1"/>
    <property type="molecule type" value="Genomic_DNA"/>
</dbReference>
<reference evidence="1 2" key="1">
    <citation type="submission" date="2020-09" db="EMBL/GenBank/DDBJ databases">
        <title>De no assembly of potato wild relative species, Solanum commersonii.</title>
        <authorList>
            <person name="Cho K."/>
        </authorList>
    </citation>
    <scope>NUCLEOTIDE SEQUENCE [LARGE SCALE GENOMIC DNA]</scope>
    <source>
        <strain evidence="1">LZ3.2</strain>
        <tissue evidence="1">Leaf</tissue>
    </source>
</reference>
<organism evidence="1 2">
    <name type="scientific">Solanum commersonii</name>
    <name type="common">Commerson's wild potato</name>
    <name type="synonym">Commerson's nightshade</name>
    <dbReference type="NCBI Taxonomy" id="4109"/>
    <lineage>
        <taxon>Eukaryota</taxon>
        <taxon>Viridiplantae</taxon>
        <taxon>Streptophyta</taxon>
        <taxon>Embryophyta</taxon>
        <taxon>Tracheophyta</taxon>
        <taxon>Spermatophyta</taxon>
        <taxon>Magnoliopsida</taxon>
        <taxon>eudicotyledons</taxon>
        <taxon>Gunneridae</taxon>
        <taxon>Pentapetalae</taxon>
        <taxon>asterids</taxon>
        <taxon>lamiids</taxon>
        <taxon>Solanales</taxon>
        <taxon>Solanaceae</taxon>
        <taxon>Solanoideae</taxon>
        <taxon>Solaneae</taxon>
        <taxon>Solanum</taxon>
    </lineage>
</organism>
<gene>
    <name evidence="1" type="ORF">H5410_061326</name>
</gene>
<dbReference type="Proteomes" id="UP000824120">
    <property type="component" value="Chromosome 12"/>
</dbReference>
<dbReference type="AlphaFoldDB" id="A0A9J5W8T9"/>
<comment type="caution">
    <text evidence="1">The sequence shown here is derived from an EMBL/GenBank/DDBJ whole genome shotgun (WGS) entry which is preliminary data.</text>
</comment>
<evidence type="ECO:0000313" key="2">
    <source>
        <dbReference type="Proteomes" id="UP000824120"/>
    </source>
</evidence>
<dbReference type="OrthoDB" id="1921870at2759"/>
<protein>
    <submittedName>
        <fullName evidence="1">Uncharacterized protein</fullName>
    </submittedName>
</protein>
<sequence length="146" mass="16583">MFESALFEEVACKIEVPELPPKNWNRLCDMWSNPEQNGDTISEGVEPDRIEYYKNTHYSSKNGWASEEAETNYSSMNIDEIVDAILGKKSGCIKGLGCGPKPNTNRATQRRTIELEDSLPKTKEEAASRGRWKSRLAYLSYTLKLD</sequence>
<evidence type="ECO:0000313" key="1">
    <source>
        <dbReference type="EMBL" id="KAG5571560.1"/>
    </source>
</evidence>
<accession>A0A9J5W8T9</accession>